<dbReference type="AlphaFoldDB" id="A0A8D8VLS4"/>
<evidence type="ECO:0000313" key="2">
    <source>
        <dbReference type="EMBL" id="CAG6627273.1"/>
    </source>
</evidence>
<reference evidence="2" key="1">
    <citation type="submission" date="2021-05" db="EMBL/GenBank/DDBJ databases">
        <authorList>
            <person name="Alioto T."/>
            <person name="Alioto T."/>
            <person name="Gomez Garrido J."/>
        </authorList>
    </citation>
    <scope>NUCLEOTIDE SEQUENCE</scope>
</reference>
<proteinExistence type="predicted"/>
<dbReference type="EMBL" id="HBUF01064831">
    <property type="protein sequence ID" value="CAG6627273.1"/>
    <property type="molecule type" value="Transcribed_RNA"/>
</dbReference>
<accession>A0A8D8VLS4</accession>
<sequence length="105" mass="11774">MCTKGNQNVPRHQRSRKFDRRRQQSEILCERSGQSEGGLSSEYRHPVRVVPVAGLDLYGTRVRVRGGFELENSRVWEVGRAGLSRHCLSDCTGTAVPALVTYCTP</sequence>
<feature type="compositionally biased region" description="Basic residues" evidence="1">
    <location>
        <begin position="11"/>
        <end position="20"/>
    </location>
</feature>
<feature type="compositionally biased region" description="Polar residues" evidence="1">
    <location>
        <begin position="1"/>
        <end position="10"/>
    </location>
</feature>
<evidence type="ECO:0000256" key="1">
    <source>
        <dbReference type="SAM" id="MobiDB-lite"/>
    </source>
</evidence>
<protein>
    <submittedName>
        <fullName evidence="2">Uncharacterized protein</fullName>
    </submittedName>
</protein>
<feature type="region of interest" description="Disordered" evidence="1">
    <location>
        <begin position="1"/>
        <end position="43"/>
    </location>
</feature>
<name>A0A8D8VLS4_9HEMI</name>
<organism evidence="2">
    <name type="scientific">Cacopsylla melanoneura</name>
    <dbReference type="NCBI Taxonomy" id="428564"/>
    <lineage>
        <taxon>Eukaryota</taxon>
        <taxon>Metazoa</taxon>
        <taxon>Ecdysozoa</taxon>
        <taxon>Arthropoda</taxon>
        <taxon>Hexapoda</taxon>
        <taxon>Insecta</taxon>
        <taxon>Pterygota</taxon>
        <taxon>Neoptera</taxon>
        <taxon>Paraneoptera</taxon>
        <taxon>Hemiptera</taxon>
        <taxon>Sternorrhyncha</taxon>
        <taxon>Psylloidea</taxon>
        <taxon>Psyllidae</taxon>
        <taxon>Psyllinae</taxon>
        <taxon>Cacopsylla</taxon>
    </lineage>
</organism>